<protein>
    <submittedName>
        <fullName evidence="1">Uncharacterized protein</fullName>
    </submittedName>
</protein>
<evidence type="ECO:0000313" key="1">
    <source>
        <dbReference type="EMBL" id="BBM61887.1"/>
    </source>
</evidence>
<dbReference type="EMBL" id="LC494302">
    <property type="protein sequence ID" value="BBM61887.1"/>
    <property type="molecule type" value="Genomic_DNA"/>
</dbReference>
<accession>A0A5A4U2U4</accession>
<dbReference type="Proteomes" id="UP000321352">
    <property type="component" value="Segment"/>
</dbReference>
<gene>
    <name evidence="1" type="ORF">EO157G_2980</name>
</gene>
<name>A0A5A4U2U4_9CAUD</name>
<organism evidence="1 2">
    <name type="scientific">Escherichia phage SP27</name>
    <dbReference type="NCBI Taxonomy" id="2495557"/>
    <lineage>
        <taxon>Viruses</taxon>
        <taxon>Duplodnaviria</taxon>
        <taxon>Heunggongvirae</taxon>
        <taxon>Uroviricota</taxon>
        <taxon>Caudoviricetes</taxon>
        <taxon>Asteriusvirus</taxon>
        <taxon>Asteriusvirus PBECO4</taxon>
    </lineage>
</organism>
<proteinExistence type="predicted"/>
<evidence type="ECO:0000313" key="2">
    <source>
        <dbReference type="Proteomes" id="UP000321352"/>
    </source>
</evidence>
<reference evidence="1 2" key="1">
    <citation type="submission" date="2019-07" db="EMBL/GenBank/DDBJ databases">
        <title>Whole genome analysis of E. coli Jumbo phage.</title>
        <authorList>
            <person name="Azam A.H."/>
            <person name="Oishi K."/>
            <person name="Miyanaga K."/>
            <person name="Tanji Y."/>
        </authorList>
    </citation>
    <scope>NUCLEOTIDE SEQUENCE [LARGE SCALE GENOMIC DNA]</scope>
    <source>
        <strain evidence="1 2">SP27</strain>
    </source>
</reference>
<sequence length="72" mass="8360">MKHLSNYEKNKIIVAAINKYFTLPHTEGLCVREHRINTTDIRMMAVLGTNFQEEYVVAHIVALTDLIRDKCK</sequence>